<evidence type="ECO:0000259" key="3">
    <source>
        <dbReference type="Pfam" id="PF03448"/>
    </source>
</evidence>
<evidence type="ECO:0000256" key="1">
    <source>
        <dbReference type="SAM" id="Coils"/>
    </source>
</evidence>
<dbReference type="Proteomes" id="UP000182347">
    <property type="component" value="Unassembled WGS sequence"/>
</dbReference>
<reference evidence="5" key="1">
    <citation type="submission" date="2016-10" db="EMBL/GenBank/DDBJ databases">
        <authorList>
            <person name="Varghese N."/>
            <person name="Submissions S."/>
        </authorList>
    </citation>
    <scope>NUCLEOTIDE SEQUENCE [LARGE SCALE GENOMIC DNA]</scope>
    <source>
        <strain evidence="5">CGMCC 1.6199</strain>
    </source>
</reference>
<keyword evidence="4" id="KW-0282">Flagellum</keyword>
<feature type="transmembrane region" description="Helical" evidence="2">
    <location>
        <begin position="14"/>
        <end position="39"/>
    </location>
</feature>
<gene>
    <name evidence="4" type="ORF">SAMN05216244_0605</name>
</gene>
<dbReference type="AlphaFoldDB" id="A0A1G9MIT9"/>
<dbReference type="InterPro" id="IPR006668">
    <property type="entry name" value="Mg_transptr_MgtE_intracell_dom"/>
</dbReference>
<keyword evidence="4" id="KW-0969">Cilium</keyword>
<sequence length="194" mass="21222">MASKSEYEKKKPGVLQWILFILIPLILAATIALIIMVAAGIDVGGFAKKYANQVPGVSSLVSDEEKESGDVEQKRLTAAIESKDEQIEQLESELEAREADLEDLNEQINTLNQQLETKEEETEETASDPINDISTSFQNMEAERAAGILANLEDDTALAVMEQMSKKTLGEILGEMDADEAARLTNAYAAEEAQ</sequence>
<dbReference type="SUPFAM" id="SSF158791">
    <property type="entry name" value="MgtE N-terminal domain-like"/>
    <property type="match status" value="1"/>
</dbReference>
<dbReference type="RefSeq" id="WP_074597371.1">
    <property type="nucleotide sequence ID" value="NZ_FNHF01000001.1"/>
</dbReference>
<dbReference type="OrthoDB" id="1724615at2"/>
<keyword evidence="2" id="KW-1133">Transmembrane helix</keyword>
<evidence type="ECO:0000313" key="5">
    <source>
        <dbReference type="Proteomes" id="UP000182347"/>
    </source>
</evidence>
<feature type="domain" description="Magnesium transporter MgtE intracellular" evidence="3">
    <location>
        <begin position="135"/>
        <end position="193"/>
    </location>
</feature>
<keyword evidence="5" id="KW-1185">Reference proteome</keyword>
<evidence type="ECO:0000313" key="4">
    <source>
        <dbReference type="EMBL" id="SDL74054.1"/>
    </source>
</evidence>
<proteinExistence type="predicted"/>
<name>A0A1G9MIT9_9BACI</name>
<evidence type="ECO:0000256" key="2">
    <source>
        <dbReference type="SAM" id="Phobius"/>
    </source>
</evidence>
<feature type="coiled-coil region" evidence="1">
    <location>
        <begin position="73"/>
        <end position="128"/>
    </location>
</feature>
<dbReference type="EMBL" id="FNHF01000001">
    <property type="protein sequence ID" value="SDL74054.1"/>
    <property type="molecule type" value="Genomic_DNA"/>
</dbReference>
<protein>
    <submittedName>
        <fullName evidence="4">Flagellar motility protein MotE, a chaperone for MotC folding</fullName>
    </submittedName>
</protein>
<dbReference type="STRING" id="482461.SAMN05216244_0605"/>
<keyword evidence="2" id="KW-0472">Membrane</keyword>
<dbReference type="Pfam" id="PF03448">
    <property type="entry name" value="MgtE_N"/>
    <property type="match status" value="1"/>
</dbReference>
<dbReference type="Gene3D" id="1.25.60.10">
    <property type="entry name" value="MgtE N-terminal domain-like"/>
    <property type="match status" value="1"/>
</dbReference>
<keyword evidence="2" id="KW-0812">Transmembrane</keyword>
<organism evidence="4 5">
    <name type="scientific">Sediminibacillus halophilus</name>
    <dbReference type="NCBI Taxonomy" id="482461"/>
    <lineage>
        <taxon>Bacteria</taxon>
        <taxon>Bacillati</taxon>
        <taxon>Bacillota</taxon>
        <taxon>Bacilli</taxon>
        <taxon>Bacillales</taxon>
        <taxon>Bacillaceae</taxon>
        <taxon>Sediminibacillus</taxon>
    </lineage>
</organism>
<accession>A0A1G9MIT9</accession>
<keyword evidence="4" id="KW-0966">Cell projection</keyword>
<keyword evidence="1" id="KW-0175">Coiled coil</keyword>
<dbReference type="InterPro" id="IPR038076">
    <property type="entry name" value="MgtE_N_sf"/>
</dbReference>